<evidence type="ECO:0000313" key="1">
    <source>
        <dbReference type="EMBL" id="CAF4765605.1"/>
    </source>
</evidence>
<name>A0A821MEV9_9BILA</name>
<proteinExistence type="predicted"/>
<dbReference type="AlphaFoldDB" id="A0A821MEV9"/>
<keyword evidence="2" id="KW-1185">Reference proteome</keyword>
<gene>
    <name evidence="1" type="ORF">OVN521_LOCUS50649</name>
</gene>
<feature type="non-terminal residue" evidence="1">
    <location>
        <position position="1"/>
    </location>
</feature>
<protein>
    <submittedName>
        <fullName evidence="1">Uncharacterized protein</fullName>
    </submittedName>
</protein>
<feature type="non-terminal residue" evidence="1">
    <location>
        <position position="56"/>
    </location>
</feature>
<evidence type="ECO:0000313" key="2">
    <source>
        <dbReference type="Proteomes" id="UP000663866"/>
    </source>
</evidence>
<organism evidence="1 2">
    <name type="scientific">Rotaria magnacalcarata</name>
    <dbReference type="NCBI Taxonomy" id="392030"/>
    <lineage>
        <taxon>Eukaryota</taxon>
        <taxon>Metazoa</taxon>
        <taxon>Spiralia</taxon>
        <taxon>Gnathifera</taxon>
        <taxon>Rotifera</taxon>
        <taxon>Eurotatoria</taxon>
        <taxon>Bdelloidea</taxon>
        <taxon>Philodinida</taxon>
        <taxon>Philodinidae</taxon>
        <taxon>Rotaria</taxon>
    </lineage>
</organism>
<dbReference type="Proteomes" id="UP000663866">
    <property type="component" value="Unassembled WGS sequence"/>
</dbReference>
<dbReference type="EMBL" id="CAJOBG010117613">
    <property type="protein sequence ID" value="CAF4765605.1"/>
    <property type="molecule type" value="Genomic_DNA"/>
</dbReference>
<reference evidence="1" key="1">
    <citation type="submission" date="2021-02" db="EMBL/GenBank/DDBJ databases">
        <authorList>
            <person name="Nowell W R."/>
        </authorList>
    </citation>
    <scope>NUCLEOTIDE SEQUENCE</scope>
</reference>
<accession>A0A821MEV9</accession>
<comment type="caution">
    <text evidence="1">The sequence shown here is derived from an EMBL/GenBank/DDBJ whole genome shotgun (WGS) entry which is preliminary data.</text>
</comment>
<sequence>ANLDKLVKDAPTRRAAVLTFNHEITYYGDGTRDEPLVIRGDKLNSETDLLHEAEKE</sequence>